<evidence type="ECO:0000256" key="6">
    <source>
        <dbReference type="PIRSR" id="PIRSR602678-1"/>
    </source>
</evidence>
<dbReference type="NCBIfam" id="TIGR00486">
    <property type="entry name" value="YbgI_SA1388"/>
    <property type="match status" value="1"/>
</dbReference>
<feature type="binding site" evidence="6">
    <location>
        <position position="65"/>
    </location>
    <ligand>
        <name>a divalent metal cation</name>
        <dbReference type="ChEBI" id="CHEBI:60240"/>
        <label>1</label>
    </ligand>
</feature>
<evidence type="ECO:0000256" key="2">
    <source>
        <dbReference type="ARBA" id="ARBA00011643"/>
    </source>
</evidence>
<dbReference type="FunFam" id="3.40.1390.30:FF:000001">
    <property type="entry name" value="GTP cyclohydrolase 1 type 2"/>
    <property type="match status" value="1"/>
</dbReference>
<evidence type="ECO:0000256" key="3">
    <source>
        <dbReference type="ARBA" id="ARBA00022112"/>
    </source>
</evidence>
<comment type="caution">
    <text evidence="7">The sequence shown here is derived from an EMBL/GenBank/DDBJ whole genome shotgun (WGS) entry which is preliminary data.</text>
</comment>
<gene>
    <name evidence="7" type="ORF">HQ38_03025</name>
</gene>
<evidence type="ECO:0000256" key="4">
    <source>
        <dbReference type="ARBA" id="ARBA00022723"/>
    </source>
</evidence>
<accession>A0AB34PHL4</accession>
<name>A0AB34PHL4_9PORP</name>
<dbReference type="Gene3D" id="3.30.70.120">
    <property type="match status" value="1"/>
</dbReference>
<dbReference type="Pfam" id="PF01784">
    <property type="entry name" value="DUF34_NIF3"/>
    <property type="match status" value="1"/>
</dbReference>
<dbReference type="PANTHER" id="PTHR13799:SF14">
    <property type="entry name" value="GTP CYCLOHYDROLASE 1 TYPE 2 HOMOLOG"/>
    <property type="match status" value="1"/>
</dbReference>
<dbReference type="InterPro" id="IPR002678">
    <property type="entry name" value="DUF34/NIF3"/>
</dbReference>
<feature type="binding site" evidence="6">
    <location>
        <position position="104"/>
    </location>
    <ligand>
        <name>a divalent metal cation</name>
        <dbReference type="ChEBI" id="CHEBI:60240"/>
        <label>1</label>
    </ligand>
</feature>
<sequence length="367" mass="40722">MMKVSDIVDCLEEAFPLSFQESYDNSGLQIGDRSAEVTGILIAVDVDEAVLTEAIETGCNMVVTHHPLLFNAVKRLGNSSYIERSIRLAARHDLHVYAAHTNADNALPGINSILAEHLGLENCLPLIPLKNKLRKLVTFVPANHIRSVQNAIWQAGAGEIGAYDCCSYQIEGLGSFRPGQETHPHTGEEGKLCVVPETCISTIFPAHKESQIVEVLCKAHPYEEPAFDIVSLDNSWDTQGGGLIGLLPRPIPYIEFLHQIKRLLSADRLCYSRPKFPDQLIQRVAICGGSGAFMYKSAMQKKADIFLTGEAKYNDFYDAVDGPMLVTAGHYETEQYATELFQRTLLQKFPNFVIRISVRISNPVNYL</sequence>
<dbReference type="InterPro" id="IPR015867">
    <property type="entry name" value="N-reg_PII/ATP_PRibTrfase_C"/>
</dbReference>
<reference evidence="7 8" key="1">
    <citation type="submission" date="2014-08" db="EMBL/GenBank/DDBJ databases">
        <title>Porphyromonas crevioricanis strain:COT-253_OH1447 Genome sequencing.</title>
        <authorList>
            <person name="Wallis C."/>
            <person name="Deusch O."/>
            <person name="O'Flynn C."/>
            <person name="Davis I."/>
            <person name="Jospin G."/>
            <person name="Darling A.E."/>
            <person name="Coil D.A."/>
            <person name="Alexiev A."/>
            <person name="Horsfall A."/>
            <person name="Kirkwood N."/>
            <person name="Harris S."/>
            <person name="Eisen J.A."/>
        </authorList>
    </citation>
    <scope>NUCLEOTIDE SEQUENCE [LARGE SCALE GENOMIC DNA]</scope>
    <source>
        <strain evidence="8">COT-253 OH1447</strain>
    </source>
</reference>
<protein>
    <recommendedName>
        <fullName evidence="3 5">GTP cyclohydrolase 1 type 2 homolog</fullName>
    </recommendedName>
</protein>
<evidence type="ECO:0000256" key="1">
    <source>
        <dbReference type="ARBA" id="ARBA00006964"/>
    </source>
</evidence>
<dbReference type="GO" id="GO:0005737">
    <property type="term" value="C:cytoplasm"/>
    <property type="evidence" value="ECO:0007669"/>
    <property type="project" value="TreeGrafter"/>
</dbReference>
<comment type="similarity">
    <text evidence="1 5">Belongs to the GTP cyclohydrolase I type 2/NIF3 family.</text>
</comment>
<dbReference type="AlphaFoldDB" id="A0AB34PHL4"/>
<dbReference type="SUPFAM" id="SSF102705">
    <property type="entry name" value="NIF3 (NGG1p interacting factor 3)-like"/>
    <property type="match status" value="1"/>
</dbReference>
<feature type="binding site" evidence="6">
    <location>
        <position position="330"/>
    </location>
    <ligand>
        <name>a divalent metal cation</name>
        <dbReference type="ChEBI" id="CHEBI:60240"/>
        <label>1</label>
    </ligand>
</feature>
<proteinExistence type="inferred from homology"/>
<dbReference type="PANTHER" id="PTHR13799">
    <property type="entry name" value="NGG1 INTERACTING FACTOR 3"/>
    <property type="match status" value="1"/>
</dbReference>
<evidence type="ECO:0000313" key="7">
    <source>
        <dbReference type="EMBL" id="KGN95948.1"/>
    </source>
</evidence>
<feature type="binding site" evidence="6">
    <location>
        <position position="334"/>
    </location>
    <ligand>
        <name>a divalent metal cation</name>
        <dbReference type="ChEBI" id="CHEBI:60240"/>
        <label>1</label>
    </ligand>
</feature>
<evidence type="ECO:0000256" key="5">
    <source>
        <dbReference type="PIRNR" id="PIRNR037489"/>
    </source>
</evidence>
<dbReference type="GO" id="GO:0046872">
    <property type="term" value="F:metal ion binding"/>
    <property type="evidence" value="ECO:0007669"/>
    <property type="project" value="UniProtKB-UniRule"/>
</dbReference>
<feature type="binding site" evidence="6">
    <location>
        <position position="66"/>
    </location>
    <ligand>
        <name>a divalent metal cation</name>
        <dbReference type="ChEBI" id="CHEBI:60240"/>
        <label>1</label>
    </ligand>
</feature>
<keyword evidence="4 5" id="KW-0479">Metal-binding</keyword>
<dbReference type="EMBL" id="JQJC01000009">
    <property type="protein sequence ID" value="KGN95948.1"/>
    <property type="molecule type" value="Genomic_DNA"/>
</dbReference>
<organism evidence="7 8">
    <name type="scientific">Porphyromonas crevioricanis</name>
    <dbReference type="NCBI Taxonomy" id="393921"/>
    <lineage>
        <taxon>Bacteria</taxon>
        <taxon>Pseudomonadati</taxon>
        <taxon>Bacteroidota</taxon>
        <taxon>Bacteroidia</taxon>
        <taxon>Bacteroidales</taxon>
        <taxon>Porphyromonadaceae</taxon>
        <taxon>Porphyromonas</taxon>
    </lineage>
</organism>
<dbReference type="InterPro" id="IPR036069">
    <property type="entry name" value="DUF34/NIF3_sf"/>
</dbReference>
<dbReference type="Gene3D" id="3.40.1390.30">
    <property type="entry name" value="NIF3 (NGG1p interacting factor 3)-like"/>
    <property type="match status" value="1"/>
</dbReference>
<evidence type="ECO:0000313" key="8">
    <source>
        <dbReference type="Proteomes" id="UP000030136"/>
    </source>
</evidence>
<dbReference type="PIRSF" id="PIRSF037489">
    <property type="entry name" value="UCP037489_NIF3_YqfO"/>
    <property type="match status" value="1"/>
</dbReference>
<dbReference type="InterPro" id="IPR017221">
    <property type="entry name" value="DUF34/NIF3_bac"/>
</dbReference>
<dbReference type="Proteomes" id="UP000030136">
    <property type="component" value="Unassembled WGS sequence"/>
</dbReference>
<comment type="subunit">
    <text evidence="2">Homohexamer.</text>
</comment>